<dbReference type="AlphaFoldDB" id="A0A8H3WHI1"/>
<comment type="caution">
    <text evidence="1">The sequence shown here is derived from an EMBL/GenBank/DDBJ whole genome shotgun (WGS) entry which is preliminary data.</text>
</comment>
<protein>
    <submittedName>
        <fullName evidence="1">Uncharacterized protein</fullName>
    </submittedName>
</protein>
<keyword evidence="2" id="KW-1185">Reference proteome</keyword>
<proteinExistence type="predicted"/>
<organism evidence="1 2">
    <name type="scientific">Colletotrichum asianum</name>
    <dbReference type="NCBI Taxonomy" id="702518"/>
    <lineage>
        <taxon>Eukaryota</taxon>
        <taxon>Fungi</taxon>
        <taxon>Dikarya</taxon>
        <taxon>Ascomycota</taxon>
        <taxon>Pezizomycotina</taxon>
        <taxon>Sordariomycetes</taxon>
        <taxon>Hypocreomycetidae</taxon>
        <taxon>Glomerellales</taxon>
        <taxon>Glomerellaceae</taxon>
        <taxon>Colletotrichum</taxon>
        <taxon>Colletotrichum gloeosporioides species complex</taxon>
    </lineage>
</organism>
<accession>A0A8H3WHI1</accession>
<dbReference type="Proteomes" id="UP000434172">
    <property type="component" value="Unassembled WGS sequence"/>
</dbReference>
<evidence type="ECO:0000313" key="2">
    <source>
        <dbReference type="Proteomes" id="UP000434172"/>
    </source>
</evidence>
<evidence type="ECO:0000313" key="1">
    <source>
        <dbReference type="EMBL" id="KAF0327209.1"/>
    </source>
</evidence>
<reference evidence="1 2" key="1">
    <citation type="submission" date="2019-12" db="EMBL/GenBank/DDBJ databases">
        <title>A genome sequence resource for the geographically widespread anthracnose pathogen Colletotrichum asianum.</title>
        <authorList>
            <person name="Meng Y."/>
        </authorList>
    </citation>
    <scope>NUCLEOTIDE SEQUENCE [LARGE SCALE GENOMIC DNA]</scope>
    <source>
        <strain evidence="1 2">ICMP 18580</strain>
    </source>
</reference>
<sequence>MTGWDVVTTTHAHARAHNRNTHPTPDARLYFCTKLGLGGISGETNAIIDVGKHNHGDGIMLATTGIDCRQKCFWIPSKPRGCRQRPVWCPVPTRRVESMPKCRPSTSQRRLFCGQHSPSAPPVCGLPYAESSPGRSLCSTTDKQSVRSDQRALCIGSSTFQLLKGRKPPNHGPPVFGPCPLTCASTSTTVVLGRHSIHSHFANRLLGLPRITSLPALRHTRIFAGGVFAAPFLPQTGSPCSFFGYSSELRDLGKPYENRFSVSPFSSEEQTRNRLRLRERTALLVYMLVPPGAVTTHPVRAMASVKGVAIWLRRSRNLVGGEYRYKMISRQGMPFFRIPVQNEPSRSHAWLKLAMLF</sequence>
<gene>
    <name evidence="1" type="ORF">GQ607_005398</name>
</gene>
<name>A0A8H3WHI1_9PEZI</name>
<dbReference type="EMBL" id="WOWK01000024">
    <property type="protein sequence ID" value="KAF0327209.1"/>
    <property type="molecule type" value="Genomic_DNA"/>
</dbReference>